<feature type="transmembrane region" description="Helical" evidence="5">
    <location>
        <begin position="533"/>
        <end position="556"/>
    </location>
</feature>
<keyword evidence="1" id="KW-0479">Metal-binding</keyword>
<dbReference type="InterPro" id="IPR013083">
    <property type="entry name" value="Znf_RING/FYVE/PHD"/>
</dbReference>
<evidence type="ECO:0000256" key="1">
    <source>
        <dbReference type="ARBA" id="ARBA00022723"/>
    </source>
</evidence>
<comment type="caution">
    <text evidence="7">The sequence shown here is derived from an EMBL/GenBank/DDBJ whole genome shotgun (WGS) entry which is preliminary data.</text>
</comment>
<dbReference type="GO" id="GO:0008270">
    <property type="term" value="F:zinc ion binding"/>
    <property type="evidence" value="ECO:0007669"/>
    <property type="project" value="UniProtKB-KW"/>
</dbReference>
<gene>
    <name evidence="7" type="ORF">EPI10_002887</name>
</gene>
<dbReference type="Gene3D" id="3.30.40.10">
    <property type="entry name" value="Zinc/RING finger domain, C3HC4 (zinc finger)"/>
    <property type="match status" value="1"/>
</dbReference>
<feature type="domain" description="RING-CH-type" evidence="6">
    <location>
        <begin position="356"/>
        <end position="417"/>
    </location>
</feature>
<dbReference type="PANTHER" id="PTHR46158:SF11">
    <property type="entry name" value="ZINC FINGER PROTEIN"/>
    <property type="match status" value="1"/>
</dbReference>
<feature type="region of interest" description="Disordered" evidence="4">
    <location>
        <begin position="280"/>
        <end position="300"/>
    </location>
</feature>
<dbReference type="SMART" id="SM00744">
    <property type="entry name" value="RINGv"/>
    <property type="match status" value="1"/>
</dbReference>
<sequence>MQRVENEHIFASKWTKEGHEETARKRQGGLSFRHDSVRFIPSYIFAFAPSFDSSFLMGVSCELIQELTMQATEAVSNGVSNGSSQAGEFLHDHRKRNENRFAMHLEDHVLVIMSGNISNMDTSISLVFTFFFSRSKWRPLQAKTRNLDPKCKFGSRESDFRFYQFNAISPVPEPLDNKPPRPETSGRHADLSLQIPPRPIGFGSHSGKGLLQSQGSGKSGSSPVGFLRGLSFKKKGIIADGERSFLLTPDNKTGPESPSMASFPSPSFWQRCTSLPVTPASNLSPSVATPATERMAGERSKLNKGAKLAVVSRSLSVPGRNVVIVRSASFDTRKEHTPTENSDDINPVTAESDDEEIPEEEAVCRICFDECDERNTLKMECSCKGALQLVHEACAIKWFSVKGNKNCDVCGQEVRNLPVTLLRVPTTARRSNRQNIDPQRLPSETVSIWQDFVVLVLISTICYFFFLEQLLIREMKTQAVVIAAPFAFTLGLLGSIFAVILAIKEYIWTYAAFEFALVAVIVHVFYTVVHMKAVFSILLSGMISFGTAMALNSLYIRCFGWRVQVAGNSNPLVSY</sequence>
<feature type="transmembrane region" description="Helical" evidence="5">
    <location>
        <begin position="507"/>
        <end position="526"/>
    </location>
</feature>
<evidence type="ECO:0000313" key="8">
    <source>
        <dbReference type="Proteomes" id="UP000325315"/>
    </source>
</evidence>
<keyword evidence="5" id="KW-0472">Membrane</keyword>
<dbReference type="PANTHER" id="PTHR46158">
    <property type="entry name" value="OS02G0165000 PROTEIN"/>
    <property type="match status" value="1"/>
</dbReference>
<evidence type="ECO:0000256" key="5">
    <source>
        <dbReference type="SAM" id="Phobius"/>
    </source>
</evidence>
<feature type="transmembrane region" description="Helical" evidence="5">
    <location>
        <begin position="479"/>
        <end position="501"/>
    </location>
</feature>
<dbReference type="Pfam" id="PF12906">
    <property type="entry name" value="RINGv"/>
    <property type="match status" value="1"/>
</dbReference>
<feature type="region of interest" description="Disordered" evidence="4">
    <location>
        <begin position="171"/>
        <end position="198"/>
    </location>
</feature>
<keyword evidence="5" id="KW-1133">Transmembrane helix</keyword>
<dbReference type="PROSITE" id="PS51292">
    <property type="entry name" value="ZF_RING_CH"/>
    <property type="match status" value="1"/>
</dbReference>
<feature type="compositionally biased region" description="Basic and acidic residues" evidence="4">
    <location>
        <begin position="175"/>
        <end position="190"/>
    </location>
</feature>
<keyword evidence="5" id="KW-0812">Transmembrane</keyword>
<dbReference type="Proteomes" id="UP000325315">
    <property type="component" value="Unassembled WGS sequence"/>
</dbReference>
<keyword evidence="8" id="KW-1185">Reference proteome</keyword>
<evidence type="ECO:0000259" key="6">
    <source>
        <dbReference type="PROSITE" id="PS51292"/>
    </source>
</evidence>
<evidence type="ECO:0000313" key="7">
    <source>
        <dbReference type="EMBL" id="KAA3467916.1"/>
    </source>
</evidence>
<dbReference type="EMBL" id="SMMG02000007">
    <property type="protein sequence ID" value="KAA3467916.1"/>
    <property type="molecule type" value="Genomic_DNA"/>
</dbReference>
<organism evidence="7 8">
    <name type="scientific">Gossypium australe</name>
    <dbReference type="NCBI Taxonomy" id="47621"/>
    <lineage>
        <taxon>Eukaryota</taxon>
        <taxon>Viridiplantae</taxon>
        <taxon>Streptophyta</taxon>
        <taxon>Embryophyta</taxon>
        <taxon>Tracheophyta</taxon>
        <taxon>Spermatophyta</taxon>
        <taxon>Magnoliopsida</taxon>
        <taxon>eudicotyledons</taxon>
        <taxon>Gunneridae</taxon>
        <taxon>Pentapetalae</taxon>
        <taxon>rosids</taxon>
        <taxon>malvids</taxon>
        <taxon>Malvales</taxon>
        <taxon>Malvaceae</taxon>
        <taxon>Malvoideae</taxon>
        <taxon>Gossypium</taxon>
    </lineage>
</organism>
<dbReference type="SUPFAM" id="SSF57850">
    <property type="entry name" value="RING/U-box"/>
    <property type="match status" value="1"/>
</dbReference>
<accession>A0A5B6VG06</accession>
<feature type="region of interest" description="Disordered" evidence="4">
    <location>
        <begin position="332"/>
        <end position="354"/>
    </location>
</feature>
<dbReference type="CDD" id="cd16495">
    <property type="entry name" value="RING_CH-C4HC3_MARCH"/>
    <property type="match status" value="1"/>
</dbReference>
<evidence type="ECO:0000256" key="3">
    <source>
        <dbReference type="ARBA" id="ARBA00022833"/>
    </source>
</evidence>
<dbReference type="OrthoDB" id="435038at2759"/>
<evidence type="ECO:0000256" key="4">
    <source>
        <dbReference type="SAM" id="MobiDB-lite"/>
    </source>
</evidence>
<proteinExistence type="predicted"/>
<dbReference type="AlphaFoldDB" id="A0A5B6VG06"/>
<keyword evidence="2" id="KW-0863">Zinc-finger</keyword>
<name>A0A5B6VG06_9ROSI</name>
<feature type="region of interest" description="Disordered" evidence="4">
    <location>
        <begin position="203"/>
        <end position="222"/>
    </location>
</feature>
<dbReference type="InterPro" id="IPR011016">
    <property type="entry name" value="Znf_RING-CH"/>
</dbReference>
<reference evidence="8" key="1">
    <citation type="journal article" date="2019" name="Plant Biotechnol. J.">
        <title>Genome sequencing of the Australian wild diploid species Gossypium australe highlights disease resistance and delayed gland morphogenesis.</title>
        <authorList>
            <person name="Cai Y."/>
            <person name="Cai X."/>
            <person name="Wang Q."/>
            <person name="Wang P."/>
            <person name="Zhang Y."/>
            <person name="Cai C."/>
            <person name="Xu Y."/>
            <person name="Wang K."/>
            <person name="Zhou Z."/>
            <person name="Wang C."/>
            <person name="Geng S."/>
            <person name="Li B."/>
            <person name="Dong Q."/>
            <person name="Hou Y."/>
            <person name="Wang H."/>
            <person name="Ai P."/>
            <person name="Liu Z."/>
            <person name="Yi F."/>
            <person name="Sun M."/>
            <person name="An G."/>
            <person name="Cheng J."/>
            <person name="Zhang Y."/>
            <person name="Shi Q."/>
            <person name="Xie Y."/>
            <person name="Shi X."/>
            <person name="Chang Y."/>
            <person name="Huang F."/>
            <person name="Chen Y."/>
            <person name="Hong S."/>
            <person name="Mi L."/>
            <person name="Sun Q."/>
            <person name="Zhang L."/>
            <person name="Zhou B."/>
            <person name="Peng R."/>
            <person name="Zhang X."/>
            <person name="Liu F."/>
        </authorList>
    </citation>
    <scope>NUCLEOTIDE SEQUENCE [LARGE SCALE GENOMIC DNA]</scope>
    <source>
        <strain evidence="8">cv. PA1801</strain>
    </source>
</reference>
<feature type="compositionally biased region" description="Polar residues" evidence="4">
    <location>
        <begin position="280"/>
        <end position="289"/>
    </location>
</feature>
<keyword evidence="3" id="KW-0862">Zinc</keyword>
<feature type="transmembrane region" description="Helical" evidence="5">
    <location>
        <begin position="448"/>
        <end position="467"/>
    </location>
</feature>
<evidence type="ECO:0000256" key="2">
    <source>
        <dbReference type="ARBA" id="ARBA00022771"/>
    </source>
</evidence>
<protein>
    <submittedName>
        <fullName evidence="7">RING/U-box superfamily protein</fullName>
    </submittedName>
</protein>